<accession>A0A248TK36</accession>
<keyword evidence="2 3" id="KW-0456">Lyase</keyword>
<dbReference type="UniPathway" id="UPA00079"/>
<dbReference type="InterPro" id="IPR029058">
    <property type="entry name" value="AB_hydrolase_fold"/>
</dbReference>
<dbReference type="InterPro" id="IPR022485">
    <property type="entry name" value="SHCHC_synthase_MenH"/>
</dbReference>
<dbReference type="OrthoDB" id="9808398at2"/>
<evidence type="ECO:0000259" key="4">
    <source>
        <dbReference type="Pfam" id="PF00561"/>
    </source>
</evidence>
<feature type="domain" description="AB hydrolase-1" evidence="4">
    <location>
        <begin position="20"/>
        <end position="254"/>
    </location>
</feature>
<proteinExistence type="inferred from homology"/>
<dbReference type="Pfam" id="PF00561">
    <property type="entry name" value="Abhydrolase_1"/>
    <property type="match status" value="1"/>
</dbReference>
<reference evidence="5 6" key="1">
    <citation type="submission" date="2017-08" db="EMBL/GenBank/DDBJ databases">
        <title>Complete Genome Sequence of Bacillus kochii Oregon-R-modENCODE STRAIN BDGP4, isolated from Drosophila melanogaster gut.</title>
        <authorList>
            <person name="Wan K.H."/>
            <person name="Yu C."/>
            <person name="Park S."/>
            <person name="Hammonds A.S."/>
            <person name="Booth B.W."/>
            <person name="Celniker S.E."/>
        </authorList>
    </citation>
    <scope>NUCLEOTIDE SEQUENCE [LARGE SCALE GENOMIC DNA]</scope>
    <source>
        <strain evidence="5 6">BDGP4</strain>
    </source>
</reference>
<dbReference type="PANTHER" id="PTHR42916">
    <property type="entry name" value="2-SUCCINYL-5-ENOLPYRUVYL-6-HYDROXY-3-CYCLOHEXENE-1-CARBOXYLATE SYNTHASE"/>
    <property type="match status" value="1"/>
</dbReference>
<dbReference type="HAMAP" id="MF_01660">
    <property type="entry name" value="MenH"/>
    <property type="match status" value="1"/>
</dbReference>
<dbReference type="EMBL" id="CP022983">
    <property type="protein sequence ID" value="ASV68573.1"/>
    <property type="molecule type" value="Genomic_DNA"/>
</dbReference>
<dbReference type="RefSeq" id="WP_095372143.1">
    <property type="nucleotide sequence ID" value="NZ_CP022983.1"/>
</dbReference>
<evidence type="ECO:0000256" key="2">
    <source>
        <dbReference type="ARBA" id="ARBA00023239"/>
    </source>
</evidence>
<dbReference type="Proteomes" id="UP000215137">
    <property type="component" value="Chromosome"/>
</dbReference>
<evidence type="ECO:0000256" key="3">
    <source>
        <dbReference type="HAMAP-Rule" id="MF_01660"/>
    </source>
</evidence>
<keyword evidence="6" id="KW-1185">Reference proteome</keyword>
<evidence type="ECO:0000256" key="1">
    <source>
        <dbReference type="ARBA" id="ARBA00022428"/>
    </source>
</evidence>
<dbReference type="SUPFAM" id="SSF53474">
    <property type="entry name" value="alpha/beta-Hydrolases"/>
    <property type="match status" value="1"/>
</dbReference>
<keyword evidence="1 3" id="KW-0474">Menaquinone biosynthesis</keyword>
<evidence type="ECO:0000313" key="6">
    <source>
        <dbReference type="Proteomes" id="UP000215137"/>
    </source>
</evidence>
<name>A0A248TK36_9BACI</name>
<comment type="similarity">
    <text evidence="3">Belongs to the AB hydrolase superfamily. MenH family.</text>
</comment>
<comment type="function">
    <text evidence="3">Catalyzes a proton abstraction reaction that results in 2,5-elimination of pyruvate from 2-succinyl-5-enolpyruvyl-6-hydroxy-3-cyclohexene-1-carboxylate (SEPHCHC) and the formation of 2-succinyl-6-hydroxy-2,4-cyclohexadiene-1-carboxylate (SHCHC).</text>
</comment>
<dbReference type="GO" id="GO:0070205">
    <property type="term" value="F:2-succinyl-6-hydroxy-2,4-cyclohexadiene-1-carboxylate synthase activity"/>
    <property type="evidence" value="ECO:0007669"/>
    <property type="project" value="UniProtKB-UniRule"/>
</dbReference>
<dbReference type="EC" id="4.2.99.20" evidence="3"/>
<sequence>MDFFYKNVKYHVETFGHGEPIMALHGFTGNSSGWQFYSEIISDRTIIAPDIIGHGQSESPDDISHYQIEEQAAMLAHLINLMKISKVDVIGYSMGGRLAITFALLFPEKVHRLILESTTPGIESIEDREIRIKNDKKICQLIKDKEIEGFVNYWENIPLFASQKKLTAHKRELVRTQRLRNSPQGLINSLIGMGTGAQPNWWTAIAELQMPVLILTGSIDQKFCTIGEEMSMRIQRATHQTIEKSGHTVHLEKPLQYVDEIEKFLLETSTY</sequence>
<dbReference type="GO" id="GO:0009234">
    <property type="term" value="P:menaquinone biosynthetic process"/>
    <property type="evidence" value="ECO:0007669"/>
    <property type="project" value="UniProtKB-UniRule"/>
</dbReference>
<evidence type="ECO:0000313" key="5">
    <source>
        <dbReference type="EMBL" id="ASV68573.1"/>
    </source>
</evidence>
<dbReference type="Gene3D" id="3.40.50.1820">
    <property type="entry name" value="alpha/beta hydrolase"/>
    <property type="match status" value="1"/>
</dbReference>
<comment type="pathway">
    <text evidence="3">Quinol/quinone metabolism; menaquinone biosynthesis.</text>
</comment>
<dbReference type="UniPathway" id="UPA01057">
    <property type="reaction ID" value="UER00900"/>
</dbReference>
<dbReference type="PRINTS" id="PR00111">
    <property type="entry name" value="ABHYDROLASE"/>
</dbReference>
<dbReference type="PANTHER" id="PTHR42916:SF1">
    <property type="entry name" value="PROTEIN PHYLLO, CHLOROPLASTIC"/>
    <property type="match status" value="1"/>
</dbReference>
<dbReference type="NCBIfam" id="TIGR03695">
    <property type="entry name" value="menH_SHCHC"/>
    <property type="match status" value="1"/>
</dbReference>
<dbReference type="KEGG" id="bko:CKF48_15555"/>
<gene>
    <name evidence="3 5" type="primary">menH</name>
    <name evidence="5" type="ORF">CKF48_15555</name>
</gene>
<dbReference type="AlphaFoldDB" id="A0A248TK36"/>
<protein>
    <recommendedName>
        <fullName evidence="3">Putative 2-succinyl-6-hydroxy-2,4-cyclohexadiene-1-carboxylate synthase</fullName>
        <shortName evidence="3">SHCHC synthase</shortName>
        <ecNumber evidence="3">4.2.99.20</ecNumber>
    </recommendedName>
</protein>
<comment type="pathway">
    <text evidence="3">Quinol/quinone metabolism; 1,4-dihydroxy-2-naphthoate biosynthesis; 1,4-dihydroxy-2-naphthoate from chorismate: step 3/7.</text>
</comment>
<comment type="subunit">
    <text evidence="3">Monomer.</text>
</comment>
<comment type="catalytic activity">
    <reaction evidence="3">
        <text>5-enolpyruvoyl-6-hydroxy-2-succinyl-cyclohex-3-ene-1-carboxylate = (1R,6R)-6-hydroxy-2-succinyl-cyclohexa-2,4-diene-1-carboxylate + pyruvate</text>
        <dbReference type="Rhea" id="RHEA:25597"/>
        <dbReference type="ChEBI" id="CHEBI:15361"/>
        <dbReference type="ChEBI" id="CHEBI:58689"/>
        <dbReference type="ChEBI" id="CHEBI:58818"/>
        <dbReference type="EC" id="4.2.99.20"/>
    </reaction>
</comment>
<dbReference type="InterPro" id="IPR000073">
    <property type="entry name" value="AB_hydrolase_1"/>
</dbReference>
<organism evidence="5 6">
    <name type="scientific">Cytobacillus kochii</name>
    <dbReference type="NCBI Taxonomy" id="859143"/>
    <lineage>
        <taxon>Bacteria</taxon>
        <taxon>Bacillati</taxon>
        <taxon>Bacillota</taxon>
        <taxon>Bacilli</taxon>
        <taxon>Bacillales</taxon>
        <taxon>Bacillaceae</taxon>
        <taxon>Cytobacillus</taxon>
    </lineage>
</organism>